<dbReference type="RefSeq" id="WP_160837083.1">
    <property type="nucleotide sequence ID" value="NZ_WMET01000002.1"/>
</dbReference>
<evidence type="ECO:0000313" key="5">
    <source>
        <dbReference type="EMBL" id="MYL20404.1"/>
    </source>
</evidence>
<dbReference type="InterPro" id="IPR019734">
    <property type="entry name" value="TPR_rpt"/>
</dbReference>
<dbReference type="Gene3D" id="1.10.260.40">
    <property type="entry name" value="lambda repressor-like DNA-binding domains"/>
    <property type="match status" value="1"/>
</dbReference>
<dbReference type="PROSITE" id="PS50005">
    <property type="entry name" value="TPR"/>
    <property type="match status" value="1"/>
</dbReference>
<evidence type="ECO:0000256" key="2">
    <source>
        <dbReference type="ARBA" id="ARBA00022803"/>
    </source>
</evidence>
<dbReference type="GO" id="GO:0003677">
    <property type="term" value="F:DNA binding"/>
    <property type="evidence" value="ECO:0007669"/>
    <property type="project" value="InterPro"/>
</dbReference>
<evidence type="ECO:0000313" key="6">
    <source>
        <dbReference type="Proteomes" id="UP000460949"/>
    </source>
</evidence>
<dbReference type="SUPFAM" id="SSF47413">
    <property type="entry name" value="lambda repressor-like DNA-binding domains"/>
    <property type="match status" value="1"/>
</dbReference>
<dbReference type="CDD" id="cd00093">
    <property type="entry name" value="HTH_XRE"/>
    <property type="match status" value="1"/>
</dbReference>
<dbReference type="EMBL" id="WMET01000002">
    <property type="protein sequence ID" value="MYL20404.1"/>
    <property type="molecule type" value="Genomic_DNA"/>
</dbReference>
<organism evidence="5 6">
    <name type="scientific">Halobacillus litoralis</name>
    <dbReference type="NCBI Taxonomy" id="45668"/>
    <lineage>
        <taxon>Bacteria</taxon>
        <taxon>Bacillati</taxon>
        <taxon>Bacillota</taxon>
        <taxon>Bacilli</taxon>
        <taxon>Bacillales</taxon>
        <taxon>Bacillaceae</taxon>
        <taxon>Halobacillus</taxon>
    </lineage>
</organism>
<keyword evidence="1" id="KW-0677">Repeat</keyword>
<dbReference type="SUPFAM" id="SSF48452">
    <property type="entry name" value="TPR-like"/>
    <property type="match status" value="1"/>
</dbReference>
<keyword evidence="2 3" id="KW-0802">TPR repeat</keyword>
<dbReference type="InterPro" id="IPR011990">
    <property type="entry name" value="TPR-like_helical_dom_sf"/>
</dbReference>
<name>A0A845E3Z6_9BACI</name>
<dbReference type="Gene3D" id="1.25.40.10">
    <property type="entry name" value="Tetratricopeptide repeat domain"/>
    <property type="match status" value="1"/>
</dbReference>
<sequence length="421" mass="50544">MKGSLIKQHRTFKNMTLEELASGICSVSYLSKIEHDTINASEEIYRLLGERLNIKLTDLNEEFDENIYDQLIEWHGVIQRRDTLLMEEYHEKCRHLMESNQNTELTNLFTIIHARHKLKINEGPLDLSDVDEINRILPYSTKEYQFFYHKTIGIHYLLDNHQLKKALNHFHQTKELLHKLPYEDSETFFHLALTYSQTRAAVESNYFAQIALEGYIKEFDYERIVDTYMIIALNYRALDIYDIAEEYFVKLLKISKYHLKPLEKRRIFHNLGYIYANQEKYTEALDHIKKAAEIETDEIHFQISTFYLLASIHYYAGKLNEAWEHLREGEAAAKEHQSQFFQYKFYVLKNTIMDTTHDNDFMKTLEDKIVPFSRENNEYGDYKNYCEMLGNLYYEKRMYKKAAMYYKEANHYRETQKKDLL</sequence>
<dbReference type="Pfam" id="PF13181">
    <property type="entry name" value="TPR_8"/>
    <property type="match status" value="1"/>
</dbReference>
<dbReference type="PANTHER" id="PTHR45641">
    <property type="entry name" value="TETRATRICOPEPTIDE REPEAT PROTEIN (AFU_ORTHOLOGUE AFUA_6G03870)"/>
    <property type="match status" value="1"/>
</dbReference>
<dbReference type="SMART" id="SM00530">
    <property type="entry name" value="HTH_XRE"/>
    <property type="match status" value="1"/>
</dbReference>
<dbReference type="InterPro" id="IPR001387">
    <property type="entry name" value="Cro/C1-type_HTH"/>
</dbReference>
<feature type="repeat" description="TPR" evidence="3">
    <location>
        <begin position="265"/>
        <end position="298"/>
    </location>
</feature>
<dbReference type="InterPro" id="IPR010982">
    <property type="entry name" value="Lambda_DNA-bd_dom_sf"/>
</dbReference>
<dbReference type="PROSITE" id="PS50943">
    <property type="entry name" value="HTH_CROC1"/>
    <property type="match status" value="1"/>
</dbReference>
<comment type="caution">
    <text evidence="5">The sequence shown here is derived from an EMBL/GenBank/DDBJ whole genome shotgun (WGS) entry which is preliminary data.</text>
</comment>
<evidence type="ECO:0000259" key="4">
    <source>
        <dbReference type="PROSITE" id="PS50943"/>
    </source>
</evidence>
<protein>
    <submittedName>
        <fullName evidence="5">Tetratricopeptide repeat protein</fullName>
    </submittedName>
</protein>
<dbReference type="AlphaFoldDB" id="A0A845E3Z6"/>
<dbReference type="SMART" id="SM00028">
    <property type="entry name" value="TPR"/>
    <property type="match status" value="4"/>
</dbReference>
<dbReference type="Proteomes" id="UP000460949">
    <property type="component" value="Unassembled WGS sequence"/>
</dbReference>
<feature type="domain" description="HTH cro/C1-type" evidence="4">
    <location>
        <begin position="6"/>
        <end position="59"/>
    </location>
</feature>
<gene>
    <name evidence="5" type="ORF">GLW04_10925</name>
</gene>
<reference evidence="5 6" key="1">
    <citation type="submission" date="2019-11" db="EMBL/GenBank/DDBJ databases">
        <title>Genome sequences of 17 halophilic strains isolated from different environments.</title>
        <authorList>
            <person name="Furrow R.E."/>
        </authorList>
    </citation>
    <scope>NUCLEOTIDE SEQUENCE [LARGE SCALE GENOMIC DNA]</scope>
    <source>
        <strain evidence="5 6">22511_23_Filter</strain>
    </source>
</reference>
<accession>A0A845E3Z6</accession>
<evidence type="ECO:0000256" key="1">
    <source>
        <dbReference type="ARBA" id="ARBA00022737"/>
    </source>
</evidence>
<proteinExistence type="predicted"/>
<dbReference type="PANTHER" id="PTHR45641:SF19">
    <property type="entry name" value="NEPHROCYSTIN-3"/>
    <property type="match status" value="1"/>
</dbReference>
<evidence type="ECO:0000256" key="3">
    <source>
        <dbReference type="PROSITE-ProRule" id="PRU00339"/>
    </source>
</evidence>
<dbReference type="Pfam" id="PF01381">
    <property type="entry name" value="HTH_3"/>
    <property type="match status" value="1"/>
</dbReference>